<evidence type="ECO:0000259" key="1">
    <source>
        <dbReference type="PROSITE" id="PS50404"/>
    </source>
</evidence>
<dbReference type="Gene3D" id="1.20.1050.10">
    <property type="match status" value="1"/>
</dbReference>
<dbReference type="STRING" id="88036.D8R6Y9"/>
<dbReference type="InterPro" id="IPR040079">
    <property type="entry name" value="Glutathione_S-Trfase"/>
</dbReference>
<dbReference type="InParanoid" id="D8R6Y9"/>
<sequence length="224" mass="25058">MALHLYIDLLSQPSRAIYIFCRVNNIEAEIHHLDLMKGEHQTPEYKAVNPMGQVPAIVDNGFKLFESHAILRYLATTKPGVSSNWYPSDPLRGARIDSVLDWHHGNLRRGAAGLFFNEVLAPYLGIPKDESKLAEFDKTLQASVDTIENVWLEEGGKFLCGESEITIADLSLACEIIQLEVLKDKYASLVGPRDKLKKWMLDVEEAASPYFRDALSNLAAATTK</sequence>
<feature type="domain" description="GST N-terminal" evidence="1">
    <location>
        <begin position="1"/>
        <end position="82"/>
    </location>
</feature>
<dbReference type="Pfam" id="PF02798">
    <property type="entry name" value="GST_N"/>
    <property type="match status" value="1"/>
</dbReference>
<proteinExistence type="predicted"/>
<dbReference type="Gramene" id="EFJ31429">
    <property type="protein sequence ID" value="EFJ31429"/>
    <property type="gene ID" value="SELMODRAFT_144283"/>
</dbReference>
<dbReference type="InterPro" id="IPR036282">
    <property type="entry name" value="Glutathione-S-Trfase_C_sf"/>
</dbReference>
<evidence type="ECO:0000313" key="3">
    <source>
        <dbReference type="EMBL" id="EFJ31429.1"/>
    </source>
</evidence>
<dbReference type="InterPro" id="IPR004046">
    <property type="entry name" value="GST_C"/>
</dbReference>
<feature type="domain" description="GST C-terminal" evidence="2">
    <location>
        <begin position="89"/>
        <end position="224"/>
    </location>
</feature>
<dbReference type="InterPro" id="IPR036249">
    <property type="entry name" value="Thioredoxin-like_sf"/>
</dbReference>
<dbReference type="AlphaFoldDB" id="D8R6Y9"/>
<dbReference type="PROSITE" id="PS50405">
    <property type="entry name" value="GST_CTER"/>
    <property type="match status" value="1"/>
</dbReference>
<gene>
    <name evidence="3" type="ORF">SELMODRAFT_144283</name>
</gene>
<dbReference type="CDD" id="cd03050">
    <property type="entry name" value="GST_N_Theta"/>
    <property type="match status" value="1"/>
</dbReference>
<dbReference type="InterPro" id="IPR040075">
    <property type="entry name" value="GST_N_Theta"/>
</dbReference>
<dbReference type="InterPro" id="IPR043377">
    <property type="entry name" value="GSTT1/2/3"/>
</dbReference>
<dbReference type="OrthoDB" id="422574at2759"/>
<evidence type="ECO:0000313" key="4">
    <source>
        <dbReference type="Proteomes" id="UP000001514"/>
    </source>
</evidence>
<dbReference type="PANTHER" id="PTHR44750">
    <property type="entry name" value="GLUTATHIONE S-TRANSFERASE T1-RELATED"/>
    <property type="match status" value="1"/>
</dbReference>
<dbReference type="Gene3D" id="3.40.30.10">
    <property type="entry name" value="Glutaredoxin"/>
    <property type="match status" value="1"/>
</dbReference>
<dbReference type="EMBL" id="GL377573">
    <property type="protein sequence ID" value="EFJ31429.1"/>
    <property type="molecule type" value="Genomic_DNA"/>
</dbReference>
<dbReference type="SUPFAM" id="SSF47616">
    <property type="entry name" value="GST C-terminal domain-like"/>
    <property type="match status" value="1"/>
</dbReference>
<dbReference type="SFLD" id="SFLDG01153">
    <property type="entry name" value="Main.4:_Theta-like"/>
    <property type="match status" value="1"/>
</dbReference>
<dbReference type="SFLD" id="SFLDG00358">
    <property type="entry name" value="Main_(cytGST)"/>
    <property type="match status" value="1"/>
</dbReference>
<dbReference type="InterPro" id="IPR010987">
    <property type="entry name" value="Glutathione-S-Trfase_C-like"/>
</dbReference>
<dbReference type="FunFam" id="3.40.30.10:FF:000176">
    <property type="entry name" value="Glutathione S-transferase theta-1"/>
    <property type="match status" value="1"/>
</dbReference>
<organism evidence="4">
    <name type="scientific">Selaginella moellendorffii</name>
    <name type="common">Spikemoss</name>
    <dbReference type="NCBI Taxonomy" id="88036"/>
    <lineage>
        <taxon>Eukaryota</taxon>
        <taxon>Viridiplantae</taxon>
        <taxon>Streptophyta</taxon>
        <taxon>Embryophyta</taxon>
        <taxon>Tracheophyta</taxon>
        <taxon>Lycopodiopsida</taxon>
        <taxon>Selaginellales</taxon>
        <taxon>Selaginellaceae</taxon>
        <taxon>Selaginella</taxon>
    </lineage>
</organism>
<dbReference type="SUPFAM" id="SSF52833">
    <property type="entry name" value="Thioredoxin-like"/>
    <property type="match status" value="1"/>
</dbReference>
<dbReference type="InterPro" id="IPR004045">
    <property type="entry name" value="Glutathione_S-Trfase_N"/>
</dbReference>
<dbReference type="OMA" id="WKSRVQS"/>
<dbReference type="SFLD" id="SFLDS00019">
    <property type="entry name" value="Glutathione_Transferase_(cytos"/>
    <property type="match status" value="1"/>
</dbReference>
<dbReference type="PANTHER" id="PTHR44750:SF1">
    <property type="entry name" value="GLUTATHIONE S-TRANSFERASE T1-RELATED"/>
    <property type="match status" value="1"/>
</dbReference>
<dbReference type="PROSITE" id="PS50404">
    <property type="entry name" value="GST_NTER"/>
    <property type="match status" value="1"/>
</dbReference>
<evidence type="ECO:0000259" key="2">
    <source>
        <dbReference type="PROSITE" id="PS50405"/>
    </source>
</evidence>
<protein>
    <submittedName>
        <fullName evidence="3">Uncharacterized protein</fullName>
    </submittedName>
</protein>
<accession>D8R6Y9</accession>
<dbReference type="eggNOG" id="KOG0867">
    <property type="taxonomic scope" value="Eukaryota"/>
</dbReference>
<name>D8R6Y9_SELML</name>
<keyword evidence="4" id="KW-1185">Reference proteome</keyword>
<dbReference type="KEGG" id="smo:SELMODRAFT_144283"/>
<dbReference type="Pfam" id="PF14497">
    <property type="entry name" value="GST_C_3"/>
    <property type="match status" value="1"/>
</dbReference>
<dbReference type="Proteomes" id="UP000001514">
    <property type="component" value="Unassembled WGS sequence"/>
</dbReference>
<dbReference type="HOGENOM" id="CLU_011226_2_0_1"/>
<reference evidence="3 4" key="1">
    <citation type="journal article" date="2011" name="Science">
        <title>The Selaginella genome identifies genetic changes associated with the evolution of vascular plants.</title>
        <authorList>
            <person name="Banks J.A."/>
            <person name="Nishiyama T."/>
            <person name="Hasebe M."/>
            <person name="Bowman J.L."/>
            <person name="Gribskov M."/>
            <person name="dePamphilis C."/>
            <person name="Albert V.A."/>
            <person name="Aono N."/>
            <person name="Aoyama T."/>
            <person name="Ambrose B.A."/>
            <person name="Ashton N.W."/>
            <person name="Axtell M.J."/>
            <person name="Barker E."/>
            <person name="Barker M.S."/>
            <person name="Bennetzen J.L."/>
            <person name="Bonawitz N.D."/>
            <person name="Chapple C."/>
            <person name="Cheng C."/>
            <person name="Correa L.G."/>
            <person name="Dacre M."/>
            <person name="DeBarry J."/>
            <person name="Dreyer I."/>
            <person name="Elias M."/>
            <person name="Engstrom E.M."/>
            <person name="Estelle M."/>
            <person name="Feng L."/>
            <person name="Finet C."/>
            <person name="Floyd S.K."/>
            <person name="Frommer W.B."/>
            <person name="Fujita T."/>
            <person name="Gramzow L."/>
            <person name="Gutensohn M."/>
            <person name="Harholt J."/>
            <person name="Hattori M."/>
            <person name="Heyl A."/>
            <person name="Hirai T."/>
            <person name="Hiwatashi Y."/>
            <person name="Ishikawa M."/>
            <person name="Iwata M."/>
            <person name="Karol K.G."/>
            <person name="Koehler B."/>
            <person name="Kolukisaoglu U."/>
            <person name="Kubo M."/>
            <person name="Kurata T."/>
            <person name="Lalonde S."/>
            <person name="Li K."/>
            <person name="Li Y."/>
            <person name="Litt A."/>
            <person name="Lyons E."/>
            <person name="Manning G."/>
            <person name="Maruyama T."/>
            <person name="Michael T.P."/>
            <person name="Mikami K."/>
            <person name="Miyazaki S."/>
            <person name="Morinaga S."/>
            <person name="Murata T."/>
            <person name="Mueller-Roeber B."/>
            <person name="Nelson D.R."/>
            <person name="Obara M."/>
            <person name="Oguri Y."/>
            <person name="Olmstead R.G."/>
            <person name="Onodera N."/>
            <person name="Petersen B.L."/>
            <person name="Pils B."/>
            <person name="Prigge M."/>
            <person name="Rensing S.A."/>
            <person name="Riano-Pachon D.M."/>
            <person name="Roberts A.W."/>
            <person name="Sato Y."/>
            <person name="Scheller H.V."/>
            <person name="Schulz B."/>
            <person name="Schulz C."/>
            <person name="Shakirov E.V."/>
            <person name="Shibagaki N."/>
            <person name="Shinohara N."/>
            <person name="Shippen D.E."/>
            <person name="Soerensen I."/>
            <person name="Sotooka R."/>
            <person name="Sugimoto N."/>
            <person name="Sugita M."/>
            <person name="Sumikawa N."/>
            <person name="Tanurdzic M."/>
            <person name="Theissen G."/>
            <person name="Ulvskov P."/>
            <person name="Wakazuki S."/>
            <person name="Weng J.K."/>
            <person name="Willats W.W."/>
            <person name="Wipf D."/>
            <person name="Wolf P.G."/>
            <person name="Yang L."/>
            <person name="Zimmer A.D."/>
            <person name="Zhu Q."/>
            <person name="Mitros T."/>
            <person name="Hellsten U."/>
            <person name="Loque D."/>
            <person name="Otillar R."/>
            <person name="Salamov A."/>
            <person name="Schmutz J."/>
            <person name="Shapiro H."/>
            <person name="Lindquist E."/>
            <person name="Lucas S."/>
            <person name="Rokhsar D."/>
            <person name="Grigoriev I.V."/>
        </authorList>
    </citation>
    <scope>NUCLEOTIDE SEQUENCE [LARGE SCALE GENOMIC DNA]</scope>
</reference>